<dbReference type="Pfam" id="PF03810">
    <property type="entry name" value="IBN_N"/>
    <property type="match status" value="1"/>
</dbReference>
<feature type="domain" description="CYTH" evidence="8">
    <location>
        <begin position="257"/>
        <end position="419"/>
    </location>
</feature>
<dbReference type="Gramene" id="Bo7g052770.1">
    <property type="protein sequence ID" value="Bo7g052770.1"/>
    <property type="gene ID" value="Bo7g052770"/>
</dbReference>
<feature type="compositionally biased region" description="Basic and acidic residues" evidence="6">
    <location>
        <begin position="493"/>
        <end position="505"/>
    </location>
</feature>
<evidence type="ECO:0000259" key="7">
    <source>
        <dbReference type="PROSITE" id="PS50166"/>
    </source>
</evidence>
<keyword evidence="2" id="KW-0813">Transport</keyword>
<dbReference type="Gene3D" id="2.40.320.10">
    <property type="entry name" value="Hypothetical Protein Pfu-838710-001"/>
    <property type="match status" value="1"/>
</dbReference>
<evidence type="ECO:0000256" key="2">
    <source>
        <dbReference type="ARBA" id="ARBA00022448"/>
    </source>
</evidence>
<evidence type="ECO:0008006" key="11">
    <source>
        <dbReference type="Google" id="ProtNLM"/>
    </source>
</evidence>
<dbReference type="InterPro" id="IPR027417">
    <property type="entry name" value="P-loop_NTPase"/>
</dbReference>
<dbReference type="PANTHER" id="PTHR10997:SF9">
    <property type="entry name" value="IMPORTIN-9"/>
    <property type="match status" value="1"/>
</dbReference>
<comment type="subcellular location">
    <subcellularLocation>
        <location evidence="1">Nucleus</location>
    </subcellularLocation>
</comment>
<dbReference type="eggNOG" id="KOG4203">
    <property type="taxonomic scope" value="Eukaryota"/>
</dbReference>
<dbReference type="InterPro" id="IPR001494">
    <property type="entry name" value="Importin-beta_N"/>
</dbReference>
<dbReference type="GO" id="GO:0031267">
    <property type="term" value="F:small GTPase binding"/>
    <property type="evidence" value="ECO:0007669"/>
    <property type="project" value="InterPro"/>
</dbReference>
<protein>
    <recommendedName>
        <fullName evidence="11">Importin N-terminal domain-containing protein</fullName>
    </recommendedName>
</protein>
<dbReference type="PROSITE" id="PS51707">
    <property type="entry name" value="CYTH"/>
    <property type="match status" value="1"/>
</dbReference>
<dbReference type="Gene3D" id="1.25.10.10">
    <property type="entry name" value="Leucine-rich Repeat Variant"/>
    <property type="match status" value="1"/>
</dbReference>
<dbReference type="FunFam" id="3.40.50.300:FF:001866">
    <property type="entry name" value="Phosphoribulokinase / Uridine kinase family"/>
    <property type="match status" value="1"/>
</dbReference>
<dbReference type="GO" id="GO:0016462">
    <property type="term" value="F:pyrophosphatase activity"/>
    <property type="evidence" value="ECO:0007669"/>
    <property type="project" value="UniProtKB-ARBA"/>
</dbReference>
<dbReference type="GO" id="GO:0006606">
    <property type="term" value="P:protein import into nucleus"/>
    <property type="evidence" value="ECO:0007669"/>
    <property type="project" value="TreeGrafter"/>
</dbReference>
<dbReference type="CDD" id="cd02028">
    <property type="entry name" value="UMPK_like"/>
    <property type="match status" value="1"/>
</dbReference>
<dbReference type="FunFam" id="1.25.10.10:FF:000459">
    <property type="entry name" value="ARM repeat superfamily protein"/>
    <property type="match status" value="1"/>
</dbReference>
<dbReference type="SMART" id="SM00913">
    <property type="entry name" value="IBN_N"/>
    <property type="match status" value="1"/>
</dbReference>
<keyword evidence="3" id="KW-0653">Protein transport</keyword>
<evidence type="ECO:0000256" key="5">
    <source>
        <dbReference type="SAM" id="Coils"/>
    </source>
</evidence>
<accession>A0A0D3D6Q4</accession>
<dbReference type="InterPro" id="IPR006083">
    <property type="entry name" value="PRK/URK"/>
</dbReference>
<evidence type="ECO:0000256" key="1">
    <source>
        <dbReference type="ARBA" id="ARBA00004123"/>
    </source>
</evidence>
<dbReference type="Pfam" id="PF01928">
    <property type="entry name" value="CYTH"/>
    <property type="match status" value="1"/>
</dbReference>
<keyword evidence="10" id="KW-1185">Reference proteome</keyword>
<dbReference type="SUPFAM" id="SSF55154">
    <property type="entry name" value="CYTH-like phosphatases"/>
    <property type="match status" value="1"/>
</dbReference>
<dbReference type="Pfam" id="PF00485">
    <property type="entry name" value="PRK"/>
    <property type="match status" value="1"/>
</dbReference>
<dbReference type="EnsemblPlants" id="Bo7g052770.1">
    <property type="protein sequence ID" value="Bo7g052770.1"/>
    <property type="gene ID" value="Bo7g052770"/>
</dbReference>
<name>A0A0D3D6Q4_BRAOL</name>
<keyword evidence="5" id="KW-0175">Coiled coil</keyword>
<dbReference type="InterPro" id="IPR011989">
    <property type="entry name" value="ARM-like"/>
</dbReference>
<dbReference type="Gene3D" id="3.40.50.300">
    <property type="entry name" value="P-loop containing nucleotide triphosphate hydrolases"/>
    <property type="match status" value="1"/>
</dbReference>
<dbReference type="OMA" id="HWRENDE"/>
<dbReference type="eggNOG" id="KOG2274">
    <property type="taxonomic scope" value="Eukaryota"/>
</dbReference>
<dbReference type="HOGENOM" id="CLU_239268_0_0_1"/>
<dbReference type="PROSITE" id="PS50166">
    <property type="entry name" value="IMPORTIN_B_NT"/>
    <property type="match status" value="1"/>
</dbReference>
<dbReference type="InterPro" id="IPR016024">
    <property type="entry name" value="ARM-type_fold"/>
</dbReference>
<sequence>MKRSCDCFMMGQDTNGIEFHQKRHGLLKDQVQLVKRRDSVRYEIVPIQDRLSFEKGFFAVIRACQLLSQKNDGIILVGVAGPSGAGKTVFTEKILNFLPSVAVISMDNYNDASRIVDGNFDDPRLTDYDTLLKNLEDLKQGKQVEVPIYDFKSSSRVGYRTLDVPASRIVIIEGIYALSEKLRPLLDLRVSVTGGVHFDLVKRVLRDIQRAGQQPEEIIHQISETVYPMYKAFIEPDLQTAQIKIINKFNPFTGFQSPTYILKSRKDVSVDQIKAVLSEGYTENKEETYDIYLLPPGEDPESCQSHLRMRNKDGKYSLMFEEWVTDTPFVISPRITFEVSVRLLGGLMALGYTIATILKRNSHVFATEKVCVKIDWLEQLNRHYMQVQGKDRQLVQSTAEQLGLEGSFIPRTYIEQIQLEKLINEVMALPDDLKHKLSLDEDLVSSSSPKEALLRASADRVAMRNKNLKRGMSHSYSTQRDKNLSKLAGYSSSDRRYEERNHDSPANEGFMTQLSEQISSLNERMDEFTNRIEELNSKLSCNKNSPTQQSMTVQAEVCNGSAPTSYFISSLDNGCLTNSIMPHSSSSSQLAKDSPLMEEISTLSRGQRQVMHQLDNLCTLMRESSSAERSRLARTGSNNRSRSNKSFFLSSSLPLKLTALALCSVGIVAPTSKSQRGDSVSLEHSYKKIEREIETMVVDQDQQWLLGCLTASLDPNQNVRSFAETSLNQASLQPGFGSALCRVAANKVLSLGLRQISFLHSAVLLKQFIKKHWRENDEDFEYPLVSSEEKDLIRGLLLGSLDDSHRKICTAISMDISSIATYDWPEEWPELLPFLLQLISDQNNINGVHGALRCLALLSGDLDDKDVPTLVPVLFPCLHAVVSSPQSYDKYMRGKALSIFYSCISVLGAMSGVYKTETTTLVTPLLKVWMIQFSLILEHPVQPDDPDDWSLRMEVLKCLSQFVQNFPFLMESELIAIMRPLWHTFESSLQVYLRSSVEGAEDSYDGRYDSDGEEKSLDTFVIQLFEFLSTIVSSRRLAKVIASNVGELVYQTVSFLQVTEQQVHTWSTDVSQFVADEDEGSFSCRISGKLTWCTTGILLLEEVVNTFGREGINAVVDAAGKRFHESQNEKIAGSSSWWRIREAALYALASLADQLVDAEDLGTDHANLAKFIEQLIMEDTGTGRFWYHECPFLYARIFTAVARFSSEINPGLLEHFLNAAVRAINMDVPPPVKVGACRALLQLLPDMNRSVILPQIMNLFSSLTDLLHQASDETLILVLETLQQAIKAGHEASASIESIISPVILNVWVAHVSDPFISIDIIDVLEVNSHKEFAWLSASSDIKDFTIHRTSFKEGTHLFFLSSVYYFLFFSFFLDDIYVGAPSDVVKTAYEFCFDAVIRIILHSEDNSELQNATECLAAFISSGRQELLSWSGDPSFTMRSLLDAASRLLNPDLECSGSLFAGKYILQLILHLPSEMAPHVQDLVAALVRRMQSAEISGFRSSLLLIFARLVHMSFPNVDQFINLLVSVPADGHENSFAYVMTEWTKQQGKHLSLLRYLVGKYRGHIKSKSLVQLWPYYCQLDILNSPRSTSQAIGSRSFAASNGGITTRSKAKSAPEQWTIIPLPMKVLALLADTLIEIQEQVLGCEDEDSEWEEVDEVNVEGEKDLLRSSGASQSSKPSYDQLEAMARTFENQDDGDGDDDFHVTDPLNEINLASYLADFMLKFSSGDRPLFDNICQGLTNAQRNVIQTVLNR</sequence>
<proteinExistence type="predicted"/>
<organism evidence="9 10">
    <name type="scientific">Brassica oleracea var. oleracea</name>
    <dbReference type="NCBI Taxonomy" id="109376"/>
    <lineage>
        <taxon>Eukaryota</taxon>
        <taxon>Viridiplantae</taxon>
        <taxon>Streptophyta</taxon>
        <taxon>Embryophyta</taxon>
        <taxon>Tracheophyta</taxon>
        <taxon>Spermatophyta</taxon>
        <taxon>Magnoliopsida</taxon>
        <taxon>eudicotyledons</taxon>
        <taxon>Gunneridae</taxon>
        <taxon>Pentapetalae</taxon>
        <taxon>rosids</taxon>
        <taxon>malvids</taxon>
        <taxon>Brassicales</taxon>
        <taxon>Brassicaceae</taxon>
        <taxon>Brassiceae</taxon>
        <taxon>Brassica</taxon>
    </lineage>
</organism>
<evidence type="ECO:0000256" key="3">
    <source>
        <dbReference type="ARBA" id="ARBA00022927"/>
    </source>
</evidence>
<feature type="domain" description="Importin N-terminal" evidence="7">
    <location>
        <begin position="723"/>
        <end position="803"/>
    </location>
</feature>
<evidence type="ECO:0000313" key="9">
    <source>
        <dbReference type="EnsemblPlants" id="Bo7g052770.1"/>
    </source>
</evidence>
<dbReference type="InterPro" id="IPR023577">
    <property type="entry name" value="CYTH_domain"/>
</dbReference>
<feature type="region of interest" description="Disordered" evidence="6">
    <location>
        <begin position="466"/>
        <end position="508"/>
    </location>
</feature>
<dbReference type="PANTHER" id="PTHR10997">
    <property type="entry name" value="IMPORTIN-7, 8, 11"/>
    <property type="match status" value="1"/>
</dbReference>
<keyword evidence="4" id="KW-0539">Nucleus</keyword>
<dbReference type="PRINTS" id="PR00988">
    <property type="entry name" value="URIDINKINASE"/>
</dbReference>
<dbReference type="GO" id="GO:0016301">
    <property type="term" value="F:kinase activity"/>
    <property type="evidence" value="ECO:0007669"/>
    <property type="project" value="InterPro"/>
</dbReference>
<dbReference type="InterPro" id="IPR033469">
    <property type="entry name" value="CYTH-like_dom_sf"/>
</dbReference>
<reference evidence="9" key="2">
    <citation type="submission" date="2015-03" db="UniProtKB">
        <authorList>
            <consortium name="EnsemblPlants"/>
        </authorList>
    </citation>
    <scope>IDENTIFICATION</scope>
</reference>
<feature type="coiled-coil region" evidence="5">
    <location>
        <begin position="511"/>
        <end position="545"/>
    </location>
</feature>
<dbReference type="GO" id="GO:0005524">
    <property type="term" value="F:ATP binding"/>
    <property type="evidence" value="ECO:0007669"/>
    <property type="project" value="InterPro"/>
</dbReference>
<dbReference type="GO" id="GO:0005829">
    <property type="term" value="C:cytosol"/>
    <property type="evidence" value="ECO:0007669"/>
    <property type="project" value="TreeGrafter"/>
</dbReference>
<evidence type="ECO:0000256" key="4">
    <source>
        <dbReference type="ARBA" id="ARBA00023242"/>
    </source>
</evidence>
<dbReference type="InterPro" id="IPR056840">
    <property type="entry name" value="HEAT_IPO9_central"/>
</dbReference>
<dbReference type="STRING" id="109376.A0A0D3D6Q4"/>
<reference evidence="9 10" key="1">
    <citation type="journal article" date="2014" name="Genome Biol.">
        <title>Transcriptome and methylome profiling reveals relics of genome dominance in the mesopolyploid Brassica oleracea.</title>
        <authorList>
            <person name="Parkin I.A."/>
            <person name="Koh C."/>
            <person name="Tang H."/>
            <person name="Robinson S.J."/>
            <person name="Kagale S."/>
            <person name="Clarke W.E."/>
            <person name="Town C.D."/>
            <person name="Nixon J."/>
            <person name="Krishnakumar V."/>
            <person name="Bidwell S.L."/>
            <person name="Denoeud F."/>
            <person name="Belcram H."/>
            <person name="Links M.G."/>
            <person name="Just J."/>
            <person name="Clarke C."/>
            <person name="Bender T."/>
            <person name="Huebert T."/>
            <person name="Mason A.S."/>
            <person name="Pires J.C."/>
            <person name="Barker G."/>
            <person name="Moore J."/>
            <person name="Walley P.G."/>
            <person name="Manoli S."/>
            <person name="Batley J."/>
            <person name="Edwards D."/>
            <person name="Nelson M.N."/>
            <person name="Wang X."/>
            <person name="Paterson A.H."/>
            <person name="King G."/>
            <person name="Bancroft I."/>
            <person name="Chalhoub B."/>
            <person name="Sharpe A.G."/>
        </authorList>
    </citation>
    <scope>NUCLEOTIDE SEQUENCE</scope>
    <source>
        <strain evidence="9 10">cv. TO1000</strain>
    </source>
</reference>
<evidence type="ECO:0000313" key="10">
    <source>
        <dbReference type="Proteomes" id="UP000032141"/>
    </source>
</evidence>
<dbReference type="Proteomes" id="UP000032141">
    <property type="component" value="Chromosome C7"/>
</dbReference>
<evidence type="ECO:0000256" key="6">
    <source>
        <dbReference type="SAM" id="MobiDB-lite"/>
    </source>
</evidence>
<evidence type="ECO:0000259" key="8">
    <source>
        <dbReference type="PROSITE" id="PS51707"/>
    </source>
</evidence>
<dbReference type="SUPFAM" id="SSF48371">
    <property type="entry name" value="ARM repeat"/>
    <property type="match status" value="1"/>
</dbReference>
<dbReference type="SUPFAM" id="SSF52540">
    <property type="entry name" value="P-loop containing nucleoside triphosphate hydrolases"/>
    <property type="match status" value="1"/>
</dbReference>
<dbReference type="Pfam" id="PF25018">
    <property type="entry name" value="HEAT_IPO9_c"/>
    <property type="match status" value="1"/>
</dbReference>
<dbReference type="GO" id="GO:0005635">
    <property type="term" value="C:nuclear envelope"/>
    <property type="evidence" value="ECO:0007669"/>
    <property type="project" value="TreeGrafter"/>
</dbReference>